<protein>
    <submittedName>
        <fullName evidence="2">Uncharacterized protein</fullName>
    </submittedName>
</protein>
<accession>A0AAV4I3S8</accession>
<dbReference type="EMBL" id="BMAT01002343">
    <property type="protein sequence ID" value="GFS05129.1"/>
    <property type="molecule type" value="Genomic_DNA"/>
</dbReference>
<name>A0AAV4I3S8_9GAST</name>
<gene>
    <name evidence="2" type="ORF">ElyMa_001192300</name>
</gene>
<reference evidence="2 3" key="1">
    <citation type="journal article" date="2021" name="Elife">
        <title>Chloroplast acquisition without the gene transfer in kleptoplastic sea slugs, Plakobranchus ocellatus.</title>
        <authorList>
            <person name="Maeda T."/>
            <person name="Takahashi S."/>
            <person name="Yoshida T."/>
            <person name="Shimamura S."/>
            <person name="Takaki Y."/>
            <person name="Nagai Y."/>
            <person name="Toyoda A."/>
            <person name="Suzuki Y."/>
            <person name="Arimoto A."/>
            <person name="Ishii H."/>
            <person name="Satoh N."/>
            <person name="Nishiyama T."/>
            <person name="Hasebe M."/>
            <person name="Maruyama T."/>
            <person name="Minagawa J."/>
            <person name="Obokata J."/>
            <person name="Shigenobu S."/>
        </authorList>
    </citation>
    <scope>NUCLEOTIDE SEQUENCE [LARGE SCALE GENOMIC DNA]</scope>
</reference>
<dbReference type="Proteomes" id="UP000762676">
    <property type="component" value="Unassembled WGS sequence"/>
</dbReference>
<dbReference type="AlphaFoldDB" id="A0AAV4I3S8"/>
<evidence type="ECO:0000313" key="2">
    <source>
        <dbReference type="EMBL" id="GFS05129.1"/>
    </source>
</evidence>
<feature type="region of interest" description="Disordered" evidence="1">
    <location>
        <begin position="85"/>
        <end position="104"/>
    </location>
</feature>
<comment type="caution">
    <text evidence="2">The sequence shown here is derived from an EMBL/GenBank/DDBJ whole genome shotgun (WGS) entry which is preliminary data.</text>
</comment>
<evidence type="ECO:0000256" key="1">
    <source>
        <dbReference type="SAM" id="MobiDB-lite"/>
    </source>
</evidence>
<organism evidence="2 3">
    <name type="scientific">Elysia marginata</name>
    <dbReference type="NCBI Taxonomy" id="1093978"/>
    <lineage>
        <taxon>Eukaryota</taxon>
        <taxon>Metazoa</taxon>
        <taxon>Spiralia</taxon>
        <taxon>Lophotrochozoa</taxon>
        <taxon>Mollusca</taxon>
        <taxon>Gastropoda</taxon>
        <taxon>Heterobranchia</taxon>
        <taxon>Euthyneura</taxon>
        <taxon>Panpulmonata</taxon>
        <taxon>Sacoglossa</taxon>
        <taxon>Placobranchoidea</taxon>
        <taxon>Plakobranchidae</taxon>
        <taxon>Elysia</taxon>
    </lineage>
</organism>
<evidence type="ECO:0000313" key="3">
    <source>
        <dbReference type="Proteomes" id="UP000762676"/>
    </source>
</evidence>
<keyword evidence="3" id="KW-1185">Reference proteome</keyword>
<sequence length="149" mass="15936">MANGFSGKRGATVLLNVEAGRVQEAERASSPYTGDLYVTELGMRPKTVTNTSVPLASFPRIIADLTGTIILLQLTVYGEPGQRGQSAQLPAGMAPSGGTGPVKDPITWAKTVRAKITRPRFACPGYVQVRIEESGVEYLCGEGDFKRCF</sequence>
<proteinExistence type="predicted"/>